<feature type="transmembrane region" description="Helical" evidence="1">
    <location>
        <begin position="350"/>
        <end position="369"/>
    </location>
</feature>
<accession>A0A1Q4HZ76</accession>
<comment type="caution">
    <text evidence="2">The sequence shown here is derived from an EMBL/GenBank/DDBJ whole genome shotgun (WGS) entry which is preliminary data.</text>
</comment>
<feature type="transmembrane region" description="Helical" evidence="1">
    <location>
        <begin position="116"/>
        <end position="139"/>
    </location>
</feature>
<evidence type="ECO:0000256" key="1">
    <source>
        <dbReference type="SAM" id="Phobius"/>
    </source>
</evidence>
<sequence>MPPIARLSAAVSCRPPEHLRSSALRAGLTAAALVAIATLALLLVERIRPAAPAGVPAWRWRPATFLLWTIGDTTEPGFAHSAFGGLLMVLGGLVAHLGLRAGRRWMGFPVSSGTGLYLWTVGSAGLGLVLSNLVWGWTIAVSGEWQPTFVPFASVPAAVVLIYGGRPSVALTGAVLGAGLTTPVALAAVNLGCRPLGLPTVIGATTGMWISALIGFALCRRLPWLPQSEPLVPGCDTGCAHCLTCRAPLGSRWLARRMLADFTEAQFIGNEWAGAGLLVGTVTSYLVDPATASGAGNLLPRLLIAQTLSAGMAVAAWRRQWAKHGWYPTFVPVVSVAPATVLAFGGTAQAVVAGAVLGALTAPPVAAAIARRLPTDFHPFIGNVVSMCVLTAVTVTGLSILPGFSPAAANN</sequence>
<keyword evidence="1" id="KW-0812">Transmembrane</keyword>
<feature type="transmembrane region" description="Helical" evidence="1">
    <location>
        <begin position="77"/>
        <end position="95"/>
    </location>
</feature>
<dbReference type="STRING" id="53378.BRW65_06970"/>
<gene>
    <name evidence="2" type="ORF">BRW65_06970</name>
</gene>
<feature type="transmembrane region" description="Helical" evidence="1">
    <location>
        <begin position="381"/>
        <end position="401"/>
    </location>
</feature>
<organism evidence="2 3">
    <name type="scientific">Mycobacterium paraffinicum</name>
    <dbReference type="NCBI Taxonomy" id="53378"/>
    <lineage>
        <taxon>Bacteria</taxon>
        <taxon>Bacillati</taxon>
        <taxon>Actinomycetota</taxon>
        <taxon>Actinomycetes</taxon>
        <taxon>Mycobacteriales</taxon>
        <taxon>Mycobacteriaceae</taxon>
        <taxon>Mycobacterium</taxon>
    </lineage>
</organism>
<evidence type="ECO:0000313" key="2">
    <source>
        <dbReference type="EMBL" id="OJZ75033.1"/>
    </source>
</evidence>
<dbReference type="Proteomes" id="UP000186438">
    <property type="component" value="Unassembled WGS sequence"/>
</dbReference>
<proteinExistence type="predicted"/>
<feature type="transmembrane region" description="Helical" evidence="1">
    <location>
        <begin position="170"/>
        <end position="189"/>
    </location>
</feature>
<evidence type="ECO:0000313" key="3">
    <source>
        <dbReference type="Proteomes" id="UP000186438"/>
    </source>
</evidence>
<feature type="transmembrane region" description="Helical" evidence="1">
    <location>
        <begin position="326"/>
        <end position="344"/>
    </location>
</feature>
<feature type="transmembrane region" description="Helical" evidence="1">
    <location>
        <begin position="24"/>
        <end position="44"/>
    </location>
</feature>
<feature type="transmembrane region" description="Helical" evidence="1">
    <location>
        <begin position="201"/>
        <end position="219"/>
    </location>
</feature>
<dbReference type="EMBL" id="MPNT01000004">
    <property type="protein sequence ID" value="OJZ75033.1"/>
    <property type="molecule type" value="Genomic_DNA"/>
</dbReference>
<feature type="transmembrane region" description="Helical" evidence="1">
    <location>
        <begin position="145"/>
        <end position="163"/>
    </location>
</feature>
<keyword evidence="1" id="KW-1133">Transmembrane helix</keyword>
<name>A0A1Q4HZ76_9MYCO</name>
<reference evidence="2 3" key="1">
    <citation type="submission" date="2016-11" db="EMBL/GenBank/DDBJ databases">
        <title>Genome sequences of unsequenced Mycobacteria.</title>
        <authorList>
            <person name="Greninger A.L."/>
            <person name="Fang F."/>
            <person name="Jerome K.R."/>
        </authorList>
    </citation>
    <scope>NUCLEOTIDE SEQUENCE [LARGE SCALE GENOMIC DNA]</scope>
    <source>
        <strain evidence="2 3">M11</strain>
    </source>
</reference>
<protein>
    <submittedName>
        <fullName evidence="2">Uncharacterized protein</fullName>
    </submittedName>
</protein>
<keyword evidence="1" id="KW-0472">Membrane</keyword>
<keyword evidence="3" id="KW-1185">Reference proteome</keyword>
<dbReference type="AlphaFoldDB" id="A0A1Q4HZ76"/>